<keyword evidence="2" id="KW-1185">Reference proteome</keyword>
<sequence>MALPDSMVSAPEVAPHWRLPALWEQIHAFCWDRTNRRFVLVHAPAQS</sequence>
<proteinExistence type="predicted"/>
<evidence type="ECO:0000313" key="2">
    <source>
        <dbReference type="Proteomes" id="UP000006138"/>
    </source>
</evidence>
<dbReference type="Proteomes" id="UP000006138">
    <property type="component" value="Chromosome"/>
</dbReference>
<dbReference type="EMBL" id="CP002896">
    <property type="protein sequence ID" value="AEK44410.1"/>
    <property type="molecule type" value="Genomic_DNA"/>
</dbReference>
<protein>
    <submittedName>
        <fullName evidence="1">Uncharacterized protein</fullName>
    </submittedName>
</protein>
<reference evidence="1 2" key="1">
    <citation type="journal article" date="2011" name="J. Bacteriol.">
        <title>Whole genome sequence of the rifamycin B-producing strain Amycolatopsis mediterranei S699.</title>
        <authorList>
            <person name="Verma M."/>
            <person name="Kaur J."/>
            <person name="Kumar M."/>
            <person name="Kumari K."/>
            <person name="Saxena A."/>
            <person name="Anand S."/>
            <person name="Nigam A."/>
            <person name="Ravi V."/>
            <person name="Raghuvanshi S."/>
            <person name="Khurana P."/>
            <person name="Tyagi A.K."/>
            <person name="Khurana J.P."/>
            <person name="Lal R."/>
        </authorList>
    </citation>
    <scope>NUCLEOTIDE SEQUENCE [LARGE SCALE GENOMIC DNA]</scope>
    <source>
        <strain evidence="1 2">S699</strain>
    </source>
</reference>
<organism evidence="1 2">
    <name type="scientific">Amycolatopsis mediterranei (strain S699)</name>
    <name type="common">Nocardia mediterranei</name>
    <dbReference type="NCBI Taxonomy" id="713604"/>
    <lineage>
        <taxon>Bacteria</taxon>
        <taxon>Bacillati</taxon>
        <taxon>Actinomycetota</taxon>
        <taxon>Actinomycetes</taxon>
        <taxon>Pseudonocardiales</taxon>
        <taxon>Pseudonocardiaceae</taxon>
        <taxon>Amycolatopsis</taxon>
    </lineage>
</organism>
<evidence type="ECO:0000313" key="1">
    <source>
        <dbReference type="EMBL" id="AEK44410.1"/>
    </source>
</evidence>
<dbReference type="AlphaFoldDB" id="A0A9R0P1B5"/>
<name>A0A9R0P1B5_AMYMS</name>
<accession>A0A9R0P1B5</accession>
<dbReference type="KEGG" id="amn:RAM_29675"/>
<gene>
    <name evidence="1" type="ordered locus">RAM_29675</name>
</gene>